<gene>
    <name evidence="1" type="ORF">MVEN_01453600</name>
</gene>
<evidence type="ECO:0000313" key="1">
    <source>
        <dbReference type="EMBL" id="KAF7347005.1"/>
    </source>
</evidence>
<accession>A0A8H7CR12</accession>
<reference evidence="1" key="1">
    <citation type="submission" date="2020-05" db="EMBL/GenBank/DDBJ databases">
        <title>Mycena genomes resolve the evolution of fungal bioluminescence.</title>
        <authorList>
            <person name="Tsai I.J."/>
        </authorList>
    </citation>
    <scope>NUCLEOTIDE SEQUENCE</scope>
    <source>
        <strain evidence="1">CCC161011</strain>
    </source>
</reference>
<evidence type="ECO:0000313" key="2">
    <source>
        <dbReference type="Proteomes" id="UP000620124"/>
    </source>
</evidence>
<dbReference type="OrthoDB" id="2788229at2759"/>
<organism evidence="1 2">
    <name type="scientific">Mycena venus</name>
    <dbReference type="NCBI Taxonomy" id="2733690"/>
    <lineage>
        <taxon>Eukaryota</taxon>
        <taxon>Fungi</taxon>
        <taxon>Dikarya</taxon>
        <taxon>Basidiomycota</taxon>
        <taxon>Agaricomycotina</taxon>
        <taxon>Agaricomycetes</taxon>
        <taxon>Agaricomycetidae</taxon>
        <taxon>Agaricales</taxon>
        <taxon>Marasmiineae</taxon>
        <taxon>Mycenaceae</taxon>
        <taxon>Mycena</taxon>
    </lineage>
</organism>
<keyword evidence="2" id="KW-1185">Reference proteome</keyword>
<dbReference type="EMBL" id="JACAZI010000012">
    <property type="protein sequence ID" value="KAF7347005.1"/>
    <property type="molecule type" value="Genomic_DNA"/>
</dbReference>
<comment type="caution">
    <text evidence="1">The sequence shown here is derived from an EMBL/GenBank/DDBJ whole genome shotgun (WGS) entry which is preliminary data.</text>
</comment>
<name>A0A8H7CR12_9AGAR</name>
<protein>
    <submittedName>
        <fullName evidence="1">Uncharacterized protein</fullName>
    </submittedName>
</protein>
<sequence>MSPREILSKLACCGIRPMHLYLDCYRHFKLPPEGPPVFASSLIHLEIQLENNHVAFVKIRVPVESRYGQTIRNKSAFVLVPLQTHSEPYYTNLVRYQRLASSQPELPLTALDSLVPYICALPHLESLRIRGLPDDIDDSIEPGTSLALPPRLHALHIAHPLISDWIISLDPVPKQITTLGLLHIHWNDWPGINRYLSSAAAEGVQSLIFIYGGRLRGNGPGPEFKDLRRLKHLSLYKLDTEGPKSLLGVLARLKSSPARRTLETITLSLRFVLGAERYSPAKWHAIDAELADRAMWPRLRSFTILADTETDPESDGGKNKTLEHTLAELSLSAHIDIPIALSIRTNLGQCDDLGILKIEGIPMVHPHEVPLRVEQGLSLWRSKCTFIRPQNFSVISDVPQ</sequence>
<dbReference type="Proteomes" id="UP000620124">
    <property type="component" value="Unassembled WGS sequence"/>
</dbReference>
<dbReference type="AlphaFoldDB" id="A0A8H7CR12"/>
<proteinExistence type="predicted"/>